<keyword evidence="3" id="KW-1185">Reference proteome</keyword>
<evidence type="ECO:0000259" key="1">
    <source>
        <dbReference type="Pfam" id="PF14588"/>
    </source>
</evidence>
<protein>
    <submittedName>
        <fullName evidence="2">Enamine deaminase RidA (YjgF/YER057c/UK114 family)</fullName>
    </submittedName>
</protein>
<comment type="caution">
    <text evidence="2">The sequence shown here is derived from an EMBL/GenBank/DDBJ whole genome shotgun (WGS) entry which is preliminary data.</text>
</comment>
<dbReference type="CDD" id="cd02199">
    <property type="entry name" value="YjgF_YER057c_UK114_like_1"/>
    <property type="match status" value="1"/>
</dbReference>
<dbReference type="Pfam" id="PF14588">
    <property type="entry name" value="YjgF_endoribonc"/>
    <property type="match status" value="1"/>
</dbReference>
<dbReference type="Gene3D" id="3.30.1330.40">
    <property type="entry name" value="RutC-like"/>
    <property type="match status" value="1"/>
</dbReference>
<accession>A0ABV2HJA9</accession>
<dbReference type="PANTHER" id="PTHR43760">
    <property type="entry name" value="ENDORIBONUCLEASE-RELATED"/>
    <property type="match status" value="1"/>
</dbReference>
<dbReference type="InterPro" id="IPR035959">
    <property type="entry name" value="RutC-like_sf"/>
</dbReference>
<sequence>MVAARTLQWRCATRLRGRPCHGCRRKAGRALHRLAAAEAAAGHGAALSLGERRGDRAYVSGHGPQEPDGSLAGPFGAVGESVSLEEARASARKVGLSMLSSLKRELGSLDRITGWCRVHGMVNSAPGFTQTPVVMNGFSDLILEIFGPEIGRHARTAIGVAALPFDLPVEIEAEVMIKERMA</sequence>
<dbReference type="SUPFAM" id="SSF55298">
    <property type="entry name" value="YjgF-like"/>
    <property type="match status" value="1"/>
</dbReference>
<proteinExistence type="predicted"/>
<feature type="domain" description="Endoribonuclease L-PSP/chorismate mutase-like" evidence="1">
    <location>
        <begin position="76"/>
        <end position="164"/>
    </location>
</feature>
<evidence type="ECO:0000313" key="2">
    <source>
        <dbReference type="EMBL" id="MET3590648.1"/>
    </source>
</evidence>
<gene>
    <name evidence="2" type="ORF">ABID26_000027</name>
</gene>
<dbReference type="InterPro" id="IPR013813">
    <property type="entry name" value="Endoribo_LPSP/chorism_mut-like"/>
</dbReference>
<dbReference type="Proteomes" id="UP001549036">
    <property type="component" value="Unassembled WGS sequence"/>
</dbReference>
<reference evidence="2 3" key="1">
    <citation type="submission" date="2024-06" db="EMBL/GenBank/DDBJ databases">
        <title>Genomic Encyclopedia of Type Strains, Phase IV (KMG-IV): sequencing the most valuable type-strain genomes for metagenomic binning, comparative biology and taxonomic classification.</title>
        <authorList>
            <person name="Goeker M."/>
        </authorList>
    </citation>
    <scope>NUCLEOTIDE SEQUENCE [LARGE SCALE GENOMIC DNA]</scope>
    <source>
        <strain evidence="2 3">DSM 29846</strain>
    </source>
</reference>
<dbReference type="PANTHER" id="PTHR43760:SF1">
    <property type="entry name" value="ENDORIBONUCLEASE L-PSP_CHORISMATE MUTASE-LIKE DOMAIN-CONTAINING PROTEIN"/>
    <property type="match status" value="1"/>
</dbReference>
<evidence type="ECO:0000313" key="3">
    <source>
        <dbReference type="Proteomes" id="UP001549036"/>
    </source>
</evidence>
<name>A0ABV2HJA9_9HYPH</name>
<organism evidence="2 3">
    <name type="scientific">Mesorhizobium shonense</name>
    <dbReference type="NCBI Taxonomy" id="1209948"/>
    <lineage>
        <taxon>Bacteria</taxon>
        <taxon>Pseudomonadati</taxon>
        <taxon>Pseudomonadota</taxon>
        <taxon>Alphaproteobacteria</taxon>
        <taxon>Hyphomicrobiales</taxon>
        <taxon>Phyllobacteriaceae</taxon>
        <taxon>Mesorhizobium</taxon>
    </lineage>
</organism>
<dbReference type="EMBL" id="JBEPLM010000001">
    <property type="protein sequence ID" value="MET3590648.1"/>
    <property type="molecule type" value="Genomic_DNA"/>
</dbReference>